<dbReference type="OrthoDB" id="2302003at2"/>
<sequence length="136" mass="15708">MIERIHNLIKSESFIQLVKYGLIGILGLIVDFGIYALLTIWLKMNPEIANFISSSCGLINNFFWNSFTNFKVHDHLFKRFIEYYIVGQITTLFTTICLFVFVNLLHQDKIIVKVIATIIATLLQFGVNKAVTFKKE</sequence>
<comment type="caution">
    <text evidence="8">The sequence shown here is derived from an EMBL/GenBank/DDBJ whole genome shotgun (WGS) entry which is preliminary data.</text>
</comment>
<accession>A0A0R1YF57</accession>
<feature type="transmembrane region" description="Helical" evidence="6">
    <location>
        <begin position="110"/>
        <end position="127"/>
    </location>
</feature>
<dbReference type="PATRIC" id="fig|1423754.3.peg.1342"/>
<feature type="domain" description="GtrA/DPMS transmembrane" evidence="7">
    <location>
        <begin position="19"/>
        <end position="133"/>
    </location>
</feature>
<name>A0A0R1YF57_9LACO</name>
<keyword evidence="5 6" id="KW-0472">Membrane</keyword>
<dbReference type="PANTHER" id="PTHR38459:SF1">
    <property type="entry name" value="PROPHAGE BACTOPRENOL-LINKED GLUCOSE TRANSLOCASE HOMOLOG"/>
    <property type="match status" value="1"/>
</dbReference>
<dbReference type="STRING" id="1423754.FC39_GL001304"/>
<dbReference type="Proteomes" id="UP000051223">
    <property type="component" value="Unassembled WGS sequence"/>
</dbReference>
<evidence type="ECO:0000256" key="2">
    <source>
        <dbReference type="ARBA" id="ARBA00009399"/>
    </source>
</evidence>
<keyword evidence="4 6" id="KW-1133">Transmembrane helix</keyword>
<evidence type="ECO:0000313" key="9">
    <source>
        <dbReference type="Proteomes" id="UP000051223"/>
    </source>
</evidence>
<evidence type="ECO:0000313" key="8">
    <source>
        <dbReference type="EMBL" id="KRM41102.1"/>
    </source>
</evidence>
<feature type="transmembrane region" description="Helical" evidence="6">
    <location>
        <begin position="80"/>
        <end position="104"/>
    </location>
</feature>
<proteinExistence type="inferred from homology"/>
<keyword evidence="3 6" id="KW-0812">Transmembrane</keyword>
<protein>
    <recommendedName>
        <fullName evidence="7">GtrA/DPMS transmembrane domain-containing protein</fullName>
    </recommendedName>
</protein>
<dbReference type="EMBL" id="AZGI01000003">
    <property type="protein sequence ID" value="KRM41102.1"/>
    <property type="molecule type" value="Genomic_DNA"/>
</dbReference>
<dbReference type="eggNOG" id="COG2246">
    <property type="taxonomic scope" value="Bacteria"/>
</dbReference>
<evidence type="ECO:0000256" key="6">
    <source>
        <dbReference type="SAM" id="Phobius"/>
    </source>
</evidence>
<dbReference type="InterPro" id="IPR051401">
    <property type="entry name" value="GtrA_CellWall_Glycosyl"/>
</dbReference>
<evidence type="ECO:0000256" key="1">
    <source>
        <dbReference type="ARBA" id="ARBA00004141"/>
    </source>
</evidence>
<keyword evidence="9" id="KW-1185">Reference proteome</keyword>
<dbReference type="RefSeq" id="WP_155833140.1">
    <property type="nucleotide sequence ID" value="NZ_AZGI01000003.1"/>
</dbReference>
<gene>
    <name evidence="8" type="ORF">FC39_GL001304</name>
</gene>
<reference evidence="8 9" key="1">
    <citation type="journal article" date="2015" name="Genome Announc.">
        <title>Expanding the biotechnology potential of lactobacilli through comparative genomics of 213 strains and associated genera.</title>
        <authorList>
            <person name="Sun Z."/>
            <person name="Harris H.M."/>
            <person name="McCann A."/>
            <person name="Guo C."/>
            <person name="Argimon S."/>
            <person name="Zhang W."/>
            <person name="Yang X."/>
            <person name="Jeffery I.B."/>
            <person name="Cooney J.C."/>
            <person name="Kagawa T.F."/>
            <person name="Liu W."/>
            <person name="Song Y."/>
            <person name="Salvetti E."/>
            <person name="Wrobel A."/>
            <person name="Rasinkangas P."/>
            <person name="Parkhill J."/>
            <person name="Rea M.C."/>
            <person name="O'Sullivan O."/>
            <person name="Ritari J."/>
            <person name="Douillard F.P."/>
            <person name="Paul Ross R."/>
            <person name="Yang R."/>
            <person name="Briner A.E."/>
            <person name="Felis G.E."/>
            <person name="de Vos W.M."/>
            <person name="Barrangou R."/>
            <person name="Klaenhammer T.R."/>
            <person name="Caufield P.W."/>
            <person name="Cui Y."/>
            <person name="Zhang H."/>
            <person name="O'Toole P.W."/>
        </authorList>
    </citation>
    <scope>NUCLEOTIDE SEQUENCE [LARGE SCALE GENOMIC DNA]</scope>
    <source>
        <strain evidence="8 9">DSM 5661</strain>
    </source>
</reference>
<evidence type="ECO:0000256" key="4">
    <source>
        <dbReference type="ARBA" id="ARBA00022989"/>
    </source>
</evidence>
<dbReference type="InterPro" id="IPR007267">
    <property type="entry name" value="GtrA_DPMS_TM"/>
</dbReference>
<feature type="transmembrane region" description="Helical" evidence="6">
    <location>
        <begin position="20"/>
        <end position="42"/>
    </location>
</feature>
<evidence type="ECO:0000256" key="3">
    <source>
        <dbReference type="ARBA" id="ARBA00022692"/>
    </source>
</evidence>
<evidence type="ECO:0000259" key="7">
    <source>
        <dbReference type="Pfam" id="PF04138"/>
    </source>
</evidence>
<evidence type="ECO:0000256" key="5">
    <source>
        <dbReference type="ARBA" id="ARBA00023136"/>
    </source>
</evidence>
<dbReference type="Pfam" id="PF04138">
    <property type="entry name" value="GtrA_DPMS_TM"/>
    <property type="match status" value="1"/>
</dbReference>
<dbReference type="GO" id="GO:0000271">
    <property type="term" value="P:polysaccharide biosynthetic process"/>
    <property type="evidence" value="ECO:0007669"/>
    <property type="project" value="InterPro"/>
</dbReference>
<dbReference type="AlphaFoldDB" id="A0A0R1YF57"/>
<dbReference type="GO" id="GO:0005886">
    <property type="term" value="C:plasma membrane"/>
    <property type="evidence" value="ECO:0007669"/>
    <property type="project" value="TreeGrafter"/>
</dbReference>
<dbReference type="PANTHER" id="PTHR38459">
    <property type="entry name" value="PROPHAGE BACTOPRENOL-LINKED GLUCOSE TRANSLOCASE HOMOLOG"/>
    <property type="match status" value="1"/>
</dbReference>
<organism evidence="8 9">
    <name type="scientific">Lactobacillus hamsteri DSM 5661 = JCM 6256</name>
    <dbReference type="NCBI Taxonomy" id="1423754"/>
    <lineage>
        <taxon>Bacteria</taxon>
        <taxon>Bacillati</taxon>
        <taxon>Bacillota</taxon>
        <taxon>Bacilli</taxon>
        <taxon>Lactobacillales</taxon>
        <taxon>Lactobacillaceae</taxon>
        <taxon>Lactobacillus</taxon>
    </lineage>
</organism>
<comment type="similarity">
    <text evidence="2">Belongs to the GtrA family.</text>
</comment>
<comment type="subcellular location">
    <subcellularLocation>
        <location evidence="1">Membrane</location>
        <topology evidence="1">Multi-pass membrane protein</topology>
    </subcellularLocation>
</comment>